<evidence type="ECO:0000313" key="1">
    <source>
        <dbReference type="EMBL" id="KAA1116655.1"/>
    </source>
</evidence>
<reference evidence="1 2" key="1">
    <citation type="submission" date="2019-05" db="EMBL/GenBank/DDBJ databases">
        <title>Emergence of the Ug99 lineage of the wheat stem rust pathogen through somatic hybridization.</title>
        <authorList>
            <person name="Li F."/>
            <person name="Upadhyaya N.M."/>
            <person name="Sperschneider J."/>
            <person name="Matny O."/>
            <person name="Nguyen-Phuc H."/>
            <person name="Mago R."/>
            <person name="Raley C."/>
            <person name="Miller M.E."/>
            <person name="Silverstein K.A.T."/>
            <person name="Henningsen E."/>
            <person name="Hirsch C.D."/>
            <person name="Visser B."/>
            <person name="Pretorius Z.A."/>
            <person name="Steffenson B.J."/>
            <person name="Schwessinger B."/>
            <person name="Dodds P.N."/>
            <person name="Figueroa M."/>
        </authorList>
    </citation>
    <scope>NUCLEOTIDE SEQUENCE [LARGE SCALE GENOMIC DNA]</scope>
    <source>
        <strain evidence="1">21-0</strain>
    </source>
</reference>
<keyword evidence="2" id="KW-1185">Reference proteome</keyword>
<name>A0A5B0QUR9_PUCGR</name>
<organism evidence="1 2">
    <name type="scientific">Puccinia graminis f. sp. tritici</name>
    <dbReference type="NCBI Taxonomy" id="56615"/>
    <lineage>
        <taxon>Eukaryota</taxon>
        <taxon>Fungi</taxon>
        <taxon>Dikarya</taxon>
        <taxon>Basidiomycota</taxon>
        <taxon>Pucciniomycotina</taxon>
        <taxon>Pucciniomycetes</taxon>
        <taxon>Pucciniales</taxon>
        <taxon>Pucciniaceae</taxon>
        <taxon>Puccinia</taxon>
    </lineage>
</organism>
<dbReference type="NCBIfam" id="TIGR00756">
    <property type="entry name" value="PPR"/>
    <property type="match status" value="1"/>
</dbReference>
<evidence type="ECO:0000313" key="2">
    <source>
        <dbReference type="Proteomes" id="UP000324748"/>
    </source>
</evidence>
<dbReference type="OrthoDB" id="10370862at2759"/>
<dbReference type="AlphaFoldDB" id="A0A5B0QUR9"/>
<dbReference type="EMBL" id="VSWC01000003">
    <property type="protein sequence ID" value="KAA1116655.1"/>
    <property type="molecule type" value="Genomic_DNA"/>
</dbReference>
<protein>
    <submittedName>
        <fullName evidence="1">Uncharacterized protein</fullName>
    </submittedName>
</protein>
<dbReference type="Proteomes" id="UP000324748">
    <property type="component" value="Unassembled WGS sequence"/>
</dbReference>
<dbReference type="InterPro" id="IPR002885">
    <property type="entry name" value="PPR_rpt"/>
</dbReference>
<comment type="caution">
    <text evidence="1">The sequence shown here is derived from an EMBL/GenBank/DDBJ whole genome shotgun (WGS) entry which is preliminary data.</text>
</comment>
<accession>A0A5B0QUR9</accession>
<proteinExistence type="predicted"/>
<gene>
    <name evidence="1" type="ORF">PGT21_021620</name>
</gene>
<sequence>MYQLAGRIPFRRAGTQSSLSEGNPPEGFLRAHVQEYKARTEGFPIEPRRGSLEGANEVGRRTKLSRVTELIARLKSRGKLNQVIYNALLNALFSTREFESGLEVFKLMKLELDSSQNAHPGIELLTSEDGRIESGYPRGCGYPLTISAETHIRIRRRIPASVGGYPRGYPRIPAL</sequence>